<evidence type="ECO:0000256" key="3">
    <source>
        <dbReference type="ARBA" id="ARBA00004906"/>
    </source>
</evidence>
<feature type="transmembrane region" description="Helical" evidence="16">
    <location>
        <begin position="542"/>
        <end position="560"/>
    </location>
</feature>
<keyword evidence="20" id="KW-1185">Reference proteome</keyword>
<dbReference type="EMBL" id="ML179092">
    <property type="protein sequence ID" value="THV01301.1"/>
    <property type="molecule type" value="Genomic_DNA"/>
</dbReference>
<keyword evidence="13 16" id="KW-0472">Membrane</keyword>
<feature type="region of interest" description="Disordered" evidence="15">
    <location>
        <begin position="459"/>
        <end position="500"/>
    </location>
</feature>
<evidence type="ECO:0000256" key="6">
    <source>
        <dbReference type="ARBA" id="ARBA00022692"/>
    </source>
</evidence>
<evidence type="ECO:0000313" key="20">
    <source>
        <dbReference type="Proteomes" id="UP000297245"/>
    </source>
</evidence>
<feature type="domain" description="RING-type" evidence="18">
    <location>
        <begin position="688"/>
        <end position="785"/>
    </location>
</feature>
<comment type="subcellular location">
    <subcellularLocation>
        <location evidence="2">Endomembrane system</location>
        <topology evidence="2">Multi-pass membrane protein</topology>
    </subcellularLocation>
</comment>
<evidence type="ECO:0000256" key="16">
    <source>
        <dbReference type="SAM" id="Phobius"/>
    </source>
</evidence>
<feature type="region of interest" description="Disordered" evidence="15">
    <location>
        <begin position="705"/>
        <end position="737"/>
    </location>
</feature>
<evidence type="ECO:0000313" key="19">
    <source>
        <dbReference type="EMBL" id="THV01301.1"/>
    </source>
</evidence>
<dbReference type="GO" id="GO:0012505">
    <property type="term" value="C:endomembrane system"/>
    <property type="evidence" value="ECO:0007669"/>
    <property type="project" value="UniProtKB-SubCell"/>
</dbReference>
<evidence type="ECO:0000256" key="2">
    <source>
        <dbReference type="ARBA" id="ARBA00004127"/>
    </source>
</evidence>
<dbReference type="PANTHER" id="PTHR22763">
    <property type="entry name" value="RING ZINC FINGER PROTEIN"/>
    <property type="match status" value="1"/>
</dbReference>
<feature type="chain" id="PRO_5020211071" description="RING-type E3 ubiquitin transferase" evidence="17">
    <location>
        <begin position="41"/>
        <end position="791"/>
    </location>
</feature>
<dbReference type="PROSITE" id="PS50089">
    <property type="entry name" value="ZF_RING_2"/>
    <property type="match status" value="1"/>
</dbReference>
<feature type="transmembrane region" description="Helical" evidence="16">
    <location>
        <begin position="400"/>
        <end position="421"/>
    </location>
</feature>
<evidence type="ECO:0000256" key="7">
    <source>
        <dbReference type="ARBA" id="ARBA00022723"/>
    </source>
</evidence>
<feature type="signal peptide" evidence="17">
    <location>
        <begin position="1"/>
        <end position="40"/>
    </location>
</feature>
<keyword evidence="6 16" id="KW-0812">Transmembrane</keyword>
<comment type="catalytic activity">
    <reaction evidence="1">
        <text>S-ubiquitinyl-[E2 ubiquitin-conjugating enzyme]-L-cysteine + [acceptor protein]-L-lysine = [E2 ubiquitin-conjugating enzyme]-L-cysteine + N(6)-ubiquitinyl-[acceptor protein]-L-lysine.</text>
        <dbReference type="EC" id="2.3.2.27"/>
    </reaction>
</comment>
<dbReference type="Pfam" id="PF13639">
    <property type="entry name" value="zf-RING_2"/>
    <property type="match status" value="1"/>
</dbReference>
<dbReference type="GO" id="GO:0008270">
    <property type="term" value="F:zinc ion binding"/>
    <property type="evidence" value="ECO:0007669"/>
    <property type="project" value="UniProtKB-KW"/>
</dbReference>
<evidence type="ECO:0000256" key="8">
    <source>
        <dbReference type="ARBA" id="ARBA00022729"/>
    </source>
</evidence>
<keyword evidence="12 16" id="KW-1133">Transmembrane helix</keyword>
<evidence type="ECO:0000256" key="15">
    <source>
        <dbReference type="SAM" id="MobiDB-lite"/>
    </source>
</evidence>
<dbReference type="InterPro" id="IPR001841">
    <property type="entry name" value="Znf_RING"/>
</dbReference>
<keyword evidence="5" id="KW-0808">Transferase</keyword>
<feature type="compositionally biased region" description="Low complexity" evidence="15">
    <location>
        <begin position="472"/>
        <end position="488"/>
    </location>
</feature>
<keyword evidence="9 14" id="KW-0863">Zinc-finger</keyword>
<dbReference type="Pfam" id="PF11145">
    <property type="entry name" value="DUF2921"/>
    <property type="match status" value="1"/>
</dbReference>
<dbReference type="Proteomes" id="UP000297245">
    <property type="component" value="Unassembled WGS sequence"/>
</dbReference>
<dbReference type="InterPro" id="IPR050731">
    <property type="entry name" value="HRD1_E3_ubiq-ligases"/>
</dbReference>
<name>A0A4S8MFQ6_DENBC</name>
<evidence type="ECO:0000256" key="17">
    <source>
        <dbReference type="SAM" id="SignalP"/>
    </source>
</evidence>
<reference evidence="19 20" key="1">
    <citation type="journal article" date="2019" name="Nat. Ecol. Evol.">
        <title>Megaphylogeny resolves global patterns of mushroom evolution.</title>
        <authorList>
            <person name="Varga T."/>
            <person name="Krizsan K."/>
            <person name="Foldi C."/>
            <person name="Dima B."/>
            <person name="Sanchez-Garcia M."/>
            <person name="Sanchez-Ramirez S."/>
            <person name="Szollosi G.J."/>
            <person name="Szarkandi J.G."/>
            <person name="Papp V."/>
            <person name="Albert L."/>
            <person name="Andreopoulos W."/>
            <person name="Angelini C."/>
            <person name="Antonin V."/>
            <person name="Barry K.W."/>
            <person name="Bougher N.L."/>
            <person name="Buchanan P."/>
            <person name="Buyck B."/>
            <person name="Bense V."/>
            <person name="Catcheside P."/>
            <person name="Chovatia M."/>
            <person name="Cooper J."/>
            <person name="Damon W."/>
            <person name="Desjardin D."/>
            <person name="Finy P."/>
            <person name="Geml J."/>
            <person name="Haridas S."/>
            <person name="Hughes K."/>
            <person name="Justo A."/>
            <person name="Karasinski D."/>
            <person name="Kautmanova I."/>
            <person name="Kiss B."/>
            <person name="Kocsube S."/>
            <person name="Kotiranta H."/>
            <person name="LaButti K.M."/>
            <person name="Lechner B.E."/>
            <person name="Liimatainen K."/>
            <person name="Lipzen A."/>
            <person name="Lukacs Z."/>
            <person name="Mihaltcheva S."/>
            <person name="Morgado L.N."/>
            <person name="Niskanen T."/>
            <person name="Noordeloos M.E."/>
            <person name="Ohm R.A."/>
            <person name="Ortiz-Santana B."/>
            <person name="Ovrebo C."/>
            <person name="Racz N."/>
            <person name="Riley R."/>
            <person name="Savchenko A."/>
            <person name="Shiryaev A."/>
            <person name="Soop K."/>
            <person name="Spirin V."/>
            <person name="Szebenyi C."/>
            <person name="Tomsovsky M."/>
            <person name="Tulloss R.E."/>
            <person name="Uehling J."/>
            <person name="Grigoriev I.V."/>
            <person name="Vagvolgyi C."/>
            <person name="Papp T."/>
            <person name="Martin F.M."/>
            <person name="Miettinen O."/>
            <person name="Hibbett D.S."/>
            <person name="Nagy L.G."/>
        </authorList>
    </citation>
    <scope>NUCLEOTIDE SEQUENCE [LARGE SCALE GENOMIC DNA]</scope>
    <source>
        <strain evidence="19 20">CBS 962.96</strain>
    </source>
</reference>
<evidence type="ECO:0000256" key="9">
    <source>
        <dbReference type="ARBA" id="ARBA00022771"/>
    </source>
</evidence>
<dbReference type="OrthoDB" id="9984778at2759"/>
<evidence type="ECO:0000256" key="14">
    <source>
        <dbReference type="PROSITE-ProRule" id="PRU00175"/>
    </source>
</evidence>
<dbReference type="InterPro" id="IPR021319">
    <property type="entry name" value="DUF2921"/>
</dbReference>
<organism evidence="19 20">
    <name type="scientific">Dendrothele bispora (strain CBS 962.96)</name>
    <dbReference type="NCBI Taxonomy" id="1314807"/>
    <lineage>
        <taxon>Eukaryota</taxon>
        <taxon>Fungi</taxon>
        <taxon>Dikarya</taxon>
        <taxon>Basidiomycota</taxon>
        <taxon>Agaricomycotina</taxon>
        <taxon>Agaricomycetes</taxon>
        <taxon>Agaricomycetidae</taxon>
        <taxon>Agaricales</taxon>
        <taxon>Agaricales incertae sedis</taxon>
        <taxon>Dendrothele</taxon>
    </lineage>
</organism>
<evidence type="ECO:0000256" key="12">
    <source>
        <dbReference type="ARBA" id="ARBA00022989"/>
    </source>
</evidence>
<protein>
    <recommendedName>
        <fullName evidence="4">RING-type E3 ubiquitin transferase</fullName>
        <ecNumber evidence="4">2.3.2.27</ecNumber>
    </recommendedName>
</protein>
<feature type="transmembrane region" description="Helical" evidence="16">
    <location>
        <begin position="427"/>
        <end position="444"/>
    </location>
</feature>
<keyword evidence="8 17" id="KW-0732">Signal</keyword>
<feature type="transmembrane region" description="Helical" evidence="16">
    <location>
        <begin position="361"/>
        <end position="379"/>
    </location>
</feature>
<keyword evidence="10" id="KW-0833">Ubl conjugation pathway</keyword>
<dbReference type="InterPro" id="IPR013083">
    <property type="entry name" value="Znf_RING/FYVE/PHD"/>
</dbReference>
<dbReference type="GO" id="GO:0043161">
    <property type="term" value="P:proteasome-mediated ubiquitin-dependent protein catabolic process"/>
    <property type="evidence" value="ECO:0007669"/>
    <property type="project" value="TreeGrafter"/>
</dbReference>
<dbReference type="AlphaFoldDB" id="A0A4S8MFQ6"/>
<evidence type="ECO:0000256" key="10">
    <source>
        <dbReference type="ARBA" id="ARBA00022786"/>
    </source>
</evidence>
<feature type="compositionally biased region" description="Basic and acidic residues" evidence="15">
    <location>
        <begin position="705"/>
        <end position="725"/>
    </location>
</feature>
<dbReference type="GO" id="GO:0061630">
    <property type="term" value="F:ubiquitin protein ligase activity"/>
    <property type="evidence" value="ECO:0007669"/>
    <property type="project" value="UniProtKB-EC"/>
</dbReference>
<gene>
    <name evidence="19" type="ORF">K435DRAFT_963633</name>
</gene>
<dbReference type="EC" id="2.3.2.27" evidence="4"/>
<dbReference type="SUPFAM" id="SSF57850">
    <property type="entry name" value="RING/U-box"/>
    <property type="match status" value="1"/>
</dbReference>
<dbReference type="Gene3D" id="3.30.40.10">
    <property type="entry name" value="Zinc/RING finger domain, C3HC4 (zinc finger)"/>
    <property type="match status" value="1"/>
</dbReference>
<dbReference type="PANTHER" id="PTHR22763:SF162">
    <property type="entry name" value="TRANSMEMBRANE E3 UBIQUITIN-PROTEIN LIGASE 1"/>
    <property type="match status" value="1"/>
</dbReference>
<accession>A0A4S8MFQ6</accession>
<evidence type="ECO:0000256" key="1">
    <source>
        <dbReference type="ARBA" id="ARBA00000900"/>
    </source>
</evidence>
<comment type="pathway">
    <text evidence="3">Protein modification; protein ubiquitination.</text>
</comment>
<keyword evidence="11" id="KW-0862">Zinc</keyword>
<dbReference type="SMART" id="SM00184">
    <property type="entry name" value="RING"/>
    <property type="match status" value="1"/>
</dbReference>
<evidence type="ECO:0000259" key="18">
    <source>
        <dbReference type="PROSITE" id="PS50089"/>
    </source>
</evidence>
<evidence type="ECO:0000256" key="5">
    <source>
        <dbReference type="ARBA" id="ARBA00022679"/>
    </source>
</evidence>
<evidence type="ECO:0000256" key="11">
    <source>
        <dbReference type="ARBA" id="ARBA00022833"/>
    </source>
</evidence>
<evidence type="ECO:0000256" key="13">
    <source>
        <dbReference type="ARBA" id="ARBA00023136"/>
    </source>
</evidence>
<keyword evidence="7" id="KW-0479">Metal-binding</keyword>
<evidence type="ECO:0000256" key="4">
    <source>
        <dbReference type="ARBA" id="ARBA00012483"/>
    </source>
</evidence>
<proteinExistence type="predicted"/>
<sequence>MDDQGRDGETVVAQGPRQRSSLPSILFILLMLLLLTSHNGEEYLARHQYQEALETLTDRLGNFTAWRNGTTSNFTLPDRNPSITSLLDVLLPNNGTLNPHHSSYYPNVTGFIHGDTKLYNITPAALSNSSDSFSWKPLAEKLMQGVEMNMSKVLESMGDWNWSAPTRTSMSFIDEASSLSSNNSSPAAREKIAFIHGRIELANPDSEDLRLDFEGVHFQSNGTIYAFANPNGRAFDIRLLPSLVPENVVNETVSIIESKMETRITQLKEMIDAGVIEQNKSSDDQPVTNCSFTFYAQLNSVNIPEVFMEEYEQEVQTPTGIRTANPPRMSLKGVLLSTECGMLYELDNMEGLRSKTFFRKVITYAGTAAAAYLILLLLLSRQMERSYTPSGISRVSRWTFLVQSTIDSVSFASHITFAILADGRTSLGLIAPAFLTCLAFIYEAQFAMTVYQIQLPEQTAPTTTRRPPPATATPAPVATAERTDTLPTTYPPPAQAPTSMPAAINANATNTTPAPTPTQNPNPQSMTFWAFFWHHLRTDPQARMYLMLFVFLTCIVRIILSPTLSLLFVASTYSLIWLPQIWRSVKRGRSSGLKAEYVLGTTACRLYSVLYFLTCPRNVFEIEPRPWAYQLSAFVCLQAAVVVMQEYLGPTFFLPRHLSEMATVKTYDYHPPLPLPDPEAPEQSLGDCSICMDTIVVDPLLHQAERESRQEEKEKNGKGKGDHWDASGPTKRKSHGGMDILNAVQKGMGNAVTRKSYSLAPCHHLFHTECLERWLAIKNICPQCRRPLPPL</sequence>